<dbReference type="SUPFAM" id="SSF48371">
    <property type="entry name" value="ARM repeat"/>
    <property type="match status" value="1"/>
</dbReference>
<comment type="caution">
    <text evidence="11">The sequence shown here is derived from an EMBL/GenBank/DDBJ whole genome shotgun (WGS) entry which is preliminary data.</text>
</comment>
<dbReference type="OrthoDB" id="3268246at2759"/>
<accession>A0A8X7U9X8</accession>
<dbReference type="GO" id="GO:0008168">
    <property type="term" value="F:methyltransferase activity"/>
    <property type="evidence" value="ECO:0007669"/>
    <property type="project" value="UniProtKB-KW"/>
</dbReference>
<dbReference type="Proteomes" id="UP000886595">
    <property type="component" value="Unassembled WGS sequence"/>
</dbReference>
<dbReference type="PANTHER" id="PTHR10997">
    <property type="entry name" value="IMPORTIN-7, 8, 11"/>
    <property type="match status" value="1"/>
</dbReference>
<feature type="region of interest" description="Disordered" evidence="8">
    <location>
        <begin position="1150"/>
        <end position="1170"/>
    </location>
</feature>
<keyword evidence="2" id="KW-0813">Transport</keyword>
<dbReference type="GO" id="GO:0005049">
    <property type="term" value="F:nuclear export signal receptor activity"/>
    <property type="evidence" value="ECO:0007669"/>
    <property type="project" value="TreeGrafter"/>
</dbReference>
<keyword evidence="4" id="KW-0808">Transferase</keyword>
<feature type="compositionally biased region" description="Acidic residues" evidence="8">
    <location>
        <begin position="1378"/>
        <end position="1389"/>
    </location>
</feature>
<keyword evidence="7" id="KW-0539">Nucleus</keyword>
<dbReference type="GO" id="GO:0006611">
    <property type="term" value="P:protein export from nucleus"/>
    <property type="evidence" value="ECO:0007669"/>
    <property type="project" value="TreeGrafter"/>
</dbReference>
<evidence type="ECO:0000256" key="7">
    <source>
        <dbReference type="ARBA" id="ARBA00023242"/>
    </source>
</evidence>
<dbReference type="InterPro" id="IPR030380">
    <property type="entry name" value="SAM_MeTfrase_DRM"/>
</dbReference>
<sequence>MLVADDDDDSVQIVGLLDQTLNSIDGVSVHEATEALDRLSTELPHFPYRLLSIASGVENPSQRVAAATYLKNFTRRNTGAGGIISEVSKEFKDQLLRALLHAEPALLKVLLELFHIVVVSEFVKKDAWPELVLELRSAIEKSSLISCLDSSWSTVNALLVLLTVVKPFQYFLQPKLVKEPVPQQLESITNEILVPLVSVFHRLVDKALTTHEWGELEMEKTLHIISKCLYFSVKSHMPSALSPLLGSFCRDMIRILDSLSFDWSVTPSDGYLLRLKTGKRSLLLFGTLVSRHRKYSDKLVPEIVKCSMKIVKHSSNISKLGSLTERIISLAFDVISRVMEIGPGWRLLSPHFSLLLDSAIFPALALNERDISEWEEDADEFIRKNLPSELEEISGWREDLFTARKSAMNLLGVIAMSKGPPVSTTNKASSAASKRKKGEKNRINNQRRSMGDLLVLPFLSKFSVPSKSNILDANTSAAYFGVLMAYGGLQEFIQEQNPEYVASLVRTRVLPIYSTSDCSPYLVASANWVLGELASCLPEDMSVDVFSSLLKALAMPDQEEISCYPVRVSAAGGICSLLENEYPPPEWLPLLQIIIGRIGKEDEEDSILFQLLKSVVESGNQDIAMHIPYIVSSLVSNMLNFIDPSEDQWSQATVGGLETLAAMSQIHEISKPETDEEENQATETWLTGQGTISKALSALLQHAWLATDVPPTSCIDHFSKMLWFIALASTNCNVAVELRLADLLVIWADLLASWNGWEESEDLSVFDCIEEVVSISTKYGFRSFLYRDMPSPPAMPVRPRSVVESIGSFVSKAILEYPSATRRACSCVHTLLHIPDYSSDIEGVRKSLAVVFSEAAFSHFLQLREKPCSLWRPLLLAISSCYISHPDVVECVLEKVVSGGFELWVSSLALSYSLTLDASPPSIASEVKLYVLTLVKVIELLLDVRQGNATDDLVRKCFVSLMEASRRLEEIAEETDDDEDDGEPEEEEEEESDENDSNDEDSESDDECEETEEEFLERYAKAAAELEDSEVIEEADEEDDEREIDLGHLNEIDTQKLALSLMERHHQKVGNFRRGEGGGGSSGHDRNEHMVFPKPETIDFDLPCDTSYPHQFGDNAASSSGSNVKSLLIEMGEDDLELLLEILTKSSVTEHPEPSFHGLMEPKPEPDTEYEADGKRMALLGMKFPENLVDFALDRLGKDAQIDVMVDFIVAAQLAEKFAEESDESLDHTEINEDDEDVIPVASRGPEVPNEVLFETMDKTLHLLEMGFSNHEISIAIEKIGTEGQISDLAETIVTGEAPGLIPNDLEEIEKKVSAAPAATCLSKSWRFLGVGAEKVDSGRGSSSGTADIKPDPSTDPLPFSTTANVGETSRGKRLKDEDDNAFLDEFSDFDDRGKRPRPEYMETPWMQDDKDNTYGFSRAMQPRLSQTLSPDVATRPYFFYGNLSEISPRWCSKISGYLFGIHPEHVDTRLCSALRRTEGYVHNLPVENRFNILPTPRLTIQDAMPHMKSWWPQWDVRKHLSSVACSDLDYATTLCERLGRRLAECKGKPSQQDQTIILRHCHTSNLIWIAPNILSPVEPEHLECIMGYPTNHTKIGGARYAERLKLFEFCFQTDTLGYHLSVLKSLFPEGLTVLSLFSGIGGAEITLNRLGIHLKNVVSVEHCGLSRNILKRWWQSSGQTGELVQIEAIRSLSTNKLEALVERFGGFDFVICQNPPIPPDLSKETGSNEARDFDYSLFNEFVRVTKRVIHVMASS</sequence>
<keyword evidence="6" id="KW-0238">DNA-binding</keyword>
<name>A0A8X7U9X8_BRACI</name>
<feature type="domain" description="SAM-dependent MTase DRM-type" evidence="10">
    <location>
        <begin position="1422"/>
        <end position="1756"/>
    </location>
</feature>
<dbReference type="Gene3D" id="1.25.10.10">
    <property type="entry name" value="Leucine-rich Repeat Variant"/>
    <property type="match status" value="1"/>
</dbReference>
<evidence type="ECO:0000256" key="6">
    <source>
        <dbReference type="ARBA" id="ARBA00023125"/>
    </source>
</evidence>
<dbReference type="GO" id="GO:0031267">
    <property type="term" value="F:small GTPase binding"/>
    <property type="evidence" value="ECO:0007669"/>
    <property type="project" value="InterPro"/>
</dbReference>
<evidence type="ECO:0000256" key="5">
    <source>
        <dbReference type="ARBA" id="ARBA00022691"/>
    </source>
</evidence>
<feature type="compositionally biased region" description="Basic and acidic residues" evidence="8">
    <location>
        <begin position="1390"/>
        <end position="1401"/>
    </location>
</feature>
<dbReference type="InterPro" id="IPR029063">
    <property type="entry name" value="SAM-dependent_MTases_sf"/>
</dbReference>
<dbReference type="SUPFAM" id="SSF53335">
    <property type="entry name" value="S-adenosyl-L-methionine-dependent methyltransferases"/>
    <property type="match status" value="1"/>
</dbReference>
<feature type="compositionally biased region" description="Acidic residues" evidence="8">
    <location>
        <begin position="1025"/>
        <end position="1043"/>
    </location>
</feature>
<feature type="domain" description="Importin N-terminal" evidence="9">
    <location>
        <begin position="32"/>
        <end position="101"/>
    </location>
</feature>
<feature type="region of interest" description="Disordered" evidence="8">
    <location>
        <begin position="968"/>
        <end position="1044"/>
    </location>
</feature>
<protein>
    <submittedName>
        <fullName evidence="11">Uncharacterized protein</fullName>
    </submittedName>
</protein>
<keyword evidence="12" id="KW-1185">Reference proteome</keyword>
<comment type="subcellular location">
    <subcellularLocation>
        <location evidence="1">Nucleus</location>
    </subcellularLocation>
</comment>
<dbReference type="GO" id="GO:0032259">
    <property type="term" value="P:methylation"/>
    <property type="evidence" value="ECO:0007669"/>
    <property type="project" value="UniProtKB-KW"/>
</dbReference>
<evidence type="ECO:0000259" key="9">
    <source>
        <dbReference type="PROSITE" id="PS50166"/>
    </source>
</evidence>
<feature type="region of interest" description="Disordered" evidence="8">
    <location>
        <begin position="1335"/>
        <end position="1409"/>
    </location>
</feature>
<dbReference type="Pfam" id="PF03810">
    <property type="entry name" value="IBN_N"/>
    <property type="match status" value="1"/>
</dbReference>
<dbReference type="PANTHER" id="PTHR10997:SF29">
    <property type="entry name" value="ARM REPEAT SUPERFAMILY PROTEIN"/>
    <property type="match status" value="1"/>
</dbReference>
<evidence type="ECO:0000313" key="11">
    <source>
        <dbReference type="EMBL" id="KAG2271710.1"/>
    </source>
</evidence>
<evidence type="ECO:0000256" key="3">
    <source>
        <dbReference type="ARBA" id="ARBA00022603"/>
    </source>
</evidence>
<dbReference type="EMBL" id="JAAMPC010000013">
    <property type="protein sequence ID" value="KAG2271710.1"/>
    <property type="molecule type" value="Genomic_DNA"/>
</dbReference>
<dbReference type="InterPro" id="IPR001494">
    <property type="entry name" value="Importin-beta_N"/>
</dbReference>
<gene>
    <name evidence="11" type="ORF">Bca52824_066265</name>
</gene>
<evidence type="ECO:0000256" key="8">
    <source>
        <dbReference type="SAM" id="MobiDB-lite"/>
    </source>
</evidence>
<evidence type="ECO:0000256" key="4">
    <source>
        <dbReference type="ARBA" id="ARBA00022679"/>
    </source>
</evidence>
<reference evidence="11 12" key="1">
    <citation type="submission" date="2020-02" db="EMBL/GenBank/DDBJ databases">
        <authorList>
            <person name="Ma Q."/>
            <person name="Huang Y."/>
            <person name="Song X."/>
            <person name="Pei D."/>
        </authorList>
    </citation>
    <scope>NUCLEOTIDE SEQUENCE [LARGE SCALE GENOMIC DNA]</scope>
    <source>
        <strain evidence="11">Sxm20200214</strain>
        <tissue evidence="11">Leaf</tissue>
    </source>
</reference>
<evidence type="ECO:0000259" key="10">
    <source>
        <dbReference type="PROSITE" id="PS51680"/>
    </source>
</evidence>
<evidence type="ECO:0000256" key="1">
    <source>
        <dbReference type="ARBA" id="ARBA00004123"/>
    </source>
</evidence>
<dbReference type="PROSITE" id="PS50166">
    <property type="entry name" value="IMPORTIN_B_NT"/>
    <property type="match status" value="1"/>
</dbReference>
<dbReference type="GO" id="GO:0005635">
    <property type="term" value="C:nuclear envelope"/>
    <property type="evidence" value="ECO:0007669"/>
    <property type="project" value="TreeGrafter"/>
</dbReference>
<proteinExistence type="predicted"/>
<feature type="region of interest" description="Disordered" evidence="8">
    <location>
        <begin position="420"/>
        <end position="443"/>
    </location>
</feature>
<dbReference type="GO" id="GO:0005829">
    <property type="term" value="C:cytosol"/>
    <property type="evidence" value="ECO:0007669"/>
    <property type="project" value="TreeGrafter"/>
</dbReference>
<dbReference type="Gene3D" id="3.40.50.150">
    <property type="entry name" value="Vaccinia Virus protein VP39"/>
    <property type="match status" value="1"/>
</dbReference>
<dbReference type="PROSITE" id="PS51680">
    <property type="entry name" value="SAM_MT_DRM"/>
    <property type="match status" value="1"/>
</dbReference>
<dbReference type="GO" id="GO:0006606">
    <property type="term" value="P:protein import into nucleus"/>
    <property type="evidence" value="ECO:0007669"/>
    <property type="project" value="TreeGrafter"/>
</dbReference>
<keyword evidence="3" id="KW-0489">Methyltransferase</keyword>
<dbReference type="GO" id="GO:0003677">
    <property type="term" value="F:DNA binding"/>
    <property type="evidence" value="ECO:0007669"/>
    <property type="project" value="UniProtKB-KW"/>
</dbReference>
<dbReference type="SMART" id="SM00913">
    <property type="entry name" value="IBN_N"/>
    <property type="match status" value="1"/>
</dbReference>
<evidence type="ECO:0000256" key="2">
    <source>
        <dbReference type="ARBA" id="ARBA00022448"/>
    </source>
</evidence>
<evidence type="ECO:0000313" key="12">
    <source>
        <dbReference type="Proteomes" id="UP000886595"/>
    </source>
</evidence>
<dbReference type="InterPro" id="IPR011989">
    <property type="entry name" value="ARM-like"/>
</dbReference>
<keyword evidence="5" id="KW-0949">S-adenosyl-L-methionine</keyword>
<dbReference type="InterPro" id="IPR016024">
    <property type="entry name" value="ARM-type_fold"/>
</dbReference>
<organism evidence="11 12">
    <name type="scientific">Brassica carinata</name>
    <name type="common">Ethiopian mustard</name>
    <name type="synonym">Abyssinian cabbage</name>
    <dbReference type="NCBI Taxonomy" id="52824"/>
    <lineage>
        <taxon>Eukaryota</taxon>
        <taxon>Viridiplantae</taxon>
        <taxon>Streptophyta</taxon>
        <taxon>Embryophyta</taxon>
        <taxon>Tracheophyta</taxon>
        <taxon>Spermatophyta</taxon>
        <taxon>Magnoliopsida</taxon>
        <taxon>eudicotyledons</taxon>
        <taxon>Gunneridae</taxon>
        <taxon>Pentapetalae</taxon>
        <taxon>rosids</taxon>
        <taxon>malvids</taxon>
        <taxon>Brassicales</taxon>
        <taxon>Brassicaceae</taxon>
        <taxon>Brassiceae</taxon>
        <taxon>Brassica</taxon>
    </lineage>
</organism>
<feature type="compositionally biased region" description="Acidic residues" evidence="8">
    <location>
        <begin position="971"/>
        <end position="1015"/>
    </location>
</feature>